<accession>A0A1G2V5D9</accession>
<protein>
    <recommendedName>
        <fullName evidence="1">HNH nuclease domain-containing protein</fullName>
    </recommendedName>
</protein>
<evidence type="ECO:0000313" key="2">
    <source>
        <dbReference type="EMBL" id="OHB16844.1"/>
    </source>
</evidence>
<dbReference type="GO" id="GO:0003676">
    <property type="term" value="F:nucleic acid binding"/>
    <property type="evidence" value="ECO:0007669"/>
    <property type="project" value="InterPro"/>
</dbReference>
<proteinExistence type="predicted"/>
<reference evidence="2 3" key="1">
    <citation type="journal article" date="2016" name="Nat. Commun.">
        <title>Thousands of microbial genomes shed light on interconnected biogeochemical processes in an aquifer system.</title>
        <authorList>
            <person name="Anantharaman K."/>
            <person name="Brown C.T."/>
            <person name="Hug L.A."/>
            <person name="Sharon I."/>
            <person name="Castelle C.J."/>
            <person name="Probst A.J."/>
            <person name="Thomas B.C."/>
            <person name="Singh A."/>
            <person name="Wilkins M.J."/>
            <person name="Karaoz U."/>
            <person name="Brodie E.L."/>
            <person name="Williams K.H."/>
            <person name="Hubbard S.S."/>
            <person name="Banfield J.F."/>
        </authorList>
    </citation>
    <scope>NUCLEOTIDE SEQUENCE [LARGE SCALE GENOMIC DNA]</scope>
</reference>
<dbReference type="Pfam" id="PF01844">
    <property type="entry name" value="HNH"/>
    <property type="match status" value="1"/>
</dbReference>
<comment type="caution">
    <text evidence="2">The sequence shown here is derived from an EMBL/GenBank/DDBJ whole genome shotgun (WGS) entry which is preliminary data.</text>
</comment>
<dbReference type="GO" id="GO:0008270">
    <property type="term" value="F:zinc ion binding"/>
    <property type="evidence" value="ECO:0007669"/>
    <property type="project" value="InterPro"/>
</dbReference>
<dbReference type="Proteomes" id="UP000176868">
    <property type="component" value="Unassembled WGS sequence"/>
</dbReference>
<evidence type="ECO:0000259" key="1">
    <source>
        <dbReference type="SMART" id="SM00507"/>
    </source>
</evidence>
<dbReference type="InterPro" id="IPR003615">
    <property type="entry name" value="HNH_nuc"/>
</dbReference>
<evidence type="ECO:0000313" key="3">
    <source>
        <dbReference type="Proteomes" id="UP000176868"/>
    </source>
</evidence>
<dbReference type="EMBL" id="MHWZ01000035">
    <property type="protein sequence ID" value="OHB16844.1"/>
    <property type="molecule type" value="Genomic_DNA"/>
</dbReference>
<feature type="domain" description="HNH nuclease" evidence="1">
    <location>
        <begin position="21"/>
        <end position="80"/>
    </location>
</feature>
<dbReference type="Gene3D" id="1.10.30.50">
    <property type="match status" value="1"/>
</dbReference>
<dbReference type="AlphaFoldDB" id="A0A1G2V5D9"/>
<name>A0A1G2V5D9_9BACT</name>
<dbReference type="CDD" id="cd00085">
    <property type="entry name" value="HNHc"/>
    <property type="match status" value="1"/>
</dbReference>
<dbReference type="SMART" id="SM00507">
    <property type="entry name" value="HNHc"/>
    <property type="match status" value="1"/>
</dbReference>
<dbReference type="InterPro" id="IPR002711">
    <property type="entry name" value="HNH"/>
</dbReference>
<sequence>MTTFLGDIIRSVWNKGHIVPGVDSSLRRKDDCGAWISWNQHGNRTADFNEGWEIDHIRALANGGSDLISNLRPLHWRNNARKSDGSLVCAVFARG</sequence>
<dbReference type="STRING" id="1802782.A2544_00275"/>
<gene>
    <name evidence="2" type="ORF">A2544_00275</name>
</gene>
<organism evidence="2 3">
    <name type="scientific">Candidatus Zambryskibacteria bacterium RIFOXYD2_FULL_43_10</name>
    <dbReference type="NCBI Taxonomy" id="1802782"/>
    <lineage>
        <taxon>Bacteria</taxon>
        <taxon>Candidatus Zambryskiibacteriota</taxon>
    </lineage>
</organism>
<dbReference type="GO" id="GO:0004519">
    <property type="term" value="F:endonuclease activity"/>
    <property type="evidence" value="ECO:0007669"/>
    <property type="project" value="InterPro"/>
</dbReference>